<evidence type="ECO:0000256" key="1">
    <source>
        <dbReference type="ARBA" id="ARBA00022500"/>
    </source>
</evidence>
<reference evidence="3 4" key="1">
    <citation type="journal article" date="2017" name="ISME J.">
        <title>Energy and carbon metabolisms in a deep terrestrial subsurface fluid microbial community.</title>
        <authorList>
            <person name="Momper L."/>
            <person name="Jungbluth S.P."/>
            <person name="Lee M.D."/>
            <person name="Amend J.P."/>
        </authorList>
    </citation>
    <scope>NUCLEOTIDE SEQUENCE [LARGE SCALE GENOMIC DNA]</scope>
    <source>
        <strain evidence="3">SURF_26</strain>
    </source>
</reference>
<evidence type="ECO:0000259" key="2">
    <source>
        <dbReference type="Pfam" id="PF13690"/>
    </source>
</evidence>
<dbReference type="CDD" id="cd17906">
    <property type="entry name" value="CheX"/>
    <property type="match status" value="1"/>
</dbReference>
<keyword evidence="1" id="KW-0145">Chemotaxis</keyword>
<dbReference type="SUPFAM" id="SSF103039">
    <property type="entry name" value="CheC-like"/>
    <property type="match status" value="1"/>
</dbReference>
<sequence length="159" mass="16906">MIKDIRAALINPFITSAVNAFTTMCFIRCERRSLKLKERSDQTPGDISGTVGIVGDINGIVAVTLSKEIACCVVSNMIGETVSTVNSVVEDAIGELTNIIAGNAKNILRSEGHNVSISLPSVLVGSYHVISTPANIPSVVVGFNTEISPFWLEICLKAD</sequence>
<dbReference type="GO" id="GO:0006935">
    <property type="term" value="P:chemotaxis"/>
    <property type="evidence" value="ECO:0007669"/>
    <property type="project" value="UniProtKB-KW"/>
</dbReference>
<dbReference type="InterPro" id="IPR028051">
    <property type="entry name" value="CheX-like_dom"/>
</dbReference>
<proteinExistence type="predicted"/>
<evidence type="ECO:0000313" key="4">
    <source>
        <dbReference type="Proteomes" id="UP000266426"/>
    </source>
</evidence>
<dbReference type="Proteomes" id="UP000266426">
    <property type="component" value="Unassembled WGS sequence"/>
</dbReference>
<feature type="domain" description="Chemotaxis phosphatase CheX-like" evidence="2">
    <location>
        <begin position="47"/>
        <end position="144"/>
    </location>
</feature>
<protein>
    <submittedName>
        <fullName evidence="3">Chemotaxis protein CheX</fullName>
    </submittedName>
</protein>
<evidence type="ECO:0000313" key="3">
    <source>
        <dbReference type="EMBL" id="RJP58529.1"/>
    </source>
</evidence>
<accession>A0A3A4R0P9</accession>
<organism evidence="3 4">
    <name type="scientific">Candidatus Auribacter fodinae</name>
    <dbReference type="NCBI Taxonomy" id="2093366"/>
    <lineage>
        <taxon>Bacteria</taxon>
        <taxon>Pseudomonadati</taxon>
        <taxon>Candidatus Auribacterota</taxon>
        <taxon>Candidatus Auribacteria</taxon>
        <taxon>Candidatus Auribacterales</taxon>
        <taxon>Candidatus Auribacteraceae</taxon>
        <taxon>Candidatus Auribacter</taxon>
    </lineage>
</organism>
<dbReference type="AlphaFoldDB" id="A0A3A4R0P9"/>
<name>A0A3A4R0P9_9BACT</name>
<dbReference type="EMBL" id="QZJZ01000065">
    <property type="protein sequence ID" value="RJP58529.1"/>
    <property type="molecule type" value="Genomic_DNA"/>
</dbReference>
<dbReference type="InterPro" id="IPR028976">
    <property type="entry name" value="CheC-like_sf"/>
</dbReference>
<gene>
    <name evidence="3" type="ORF">C4541_07795</name>
</gene>
<comment type="caution">
    <text evidence="3">The sequence shown here is derived from an EMBL/GenBank/DDBJ whole genome shotgun (WGS) entry which is preliminary data.</text>
</comment>
<dbReference type="Gene3D" id="3.40.1550.10">
    <property type="entry name" value="CheC-like"/>
    <property type="match status" value="1"/>
</dbReference>
<dbReference type="PANTHER" id="PTHR39452:SF1">
    <property type="entry name" value="CHEY-P PHOSPHATASE CHEX"/>
    <property type="match status" value="1"/>
</dbReference>
<dbReference type="PANTHER" id="PTHR39452">
    <property type="entry name" value="CHEY-P PHOSPHATASE CHEX"/>
    <property type="match status" value="1"/>
</dbReference>
<dbReference type="InterPro" id="IPR038756">
    <property type="entry name" value="CheX-like"/>
</dbReference>
<dbReference type="Pfam" id="PF13690">
    <property type="entry name" value="CheX"/>
    <property type="match status" value="1"/>
</dbReference>